<dbReference type="AlphaFoldDB" id="A0A0M3K8D6"/>
<dbReference type="Proteomes" id="UP000267096">
    <property type="component" value="Unassembled WGS sequence"/>
</dbReference>
<feature type="compositionally biased region" description="Polar residues" evidence="1">
    <location>
        <begin position="271"/>
        <end position="290"/>
    </location>
</feature>
<evidence type="ECO:0000256" key="1">
    <source>
        <dbReference type="SAM" id="MobiDB-lite"/>
    </source>
</evidence>
<feature type="region of interest" description="Disordered" evidence="1">
    <location>
        <begin position="271"/>
        <end position="319"/>
    </location>
</feature>
<evidence type="ECO:0000313" key="4">
    <source>
        <dbReference type="WBParaSite" id="ASIM_0001722701-mRNA-1"/>
    </source>
</evidence>
<evidence type="ECO:0000313" key="2">
    <source>
        <dbReference type="EMBL" id="VDK58311.1"/>
    </source>
</evidence>
<organism evidence="4">
    <name type="scientific">Anisakis simplex</name>
    <name type="common">Herring worm</name>
    <dbReference type="NCBI Taxonomy" id="6269"/>
    <lineage>
        <taxon>Eukaryota</taxon>
        <taxon>Metazoa</taxon>
        <taxon>Ecdysozoa</taxon>
        <taxon>Nematoda</taxon>
        <taxon>Chromadorea</taxon>
        <taxon>Rhabditida</taxon>
        <taxon>Spirurina</taxon>
        <taxon>Ascaridomorpha</taxon>
        <taxon>Ascaridoidea</taxon>
        <taxon>Anisakidae</taxon>
        <taxon>Anisakis</taxon>
        <taxon>Anisakis simplex complex</taxon>
    </lineage>
</organism>
<proteinExistence type="predicted"/>
<keyword evidence="3" id="KW-1185">Reference proteome</keyword>
<dbReference type="OrthoDB" id="5837086at2759"/>
<name>A0A0M3K8D6_ANISI</name>
<evidence type="ECO:0000313" key="3">
    <source>
        <dbReference type="Proteomes" id="UP000267096"/>
    </source>
</evidence>
<feature type="compositionally biased region" description="Basic residues" evidence="1">
    <location>
        <begin position="1"/>
        <end position="14"/>
    </location>
</feature>
<reference evidence="4" key="1">
    <citation type="submission" date="2017-02" db="UniProtKB">
        <authorList>
            <consortium name="WormBaseParasite"/>
        </authorList>
    </citation>
    <scope>IDENTIFICATION</scope>
</reference>
<accession>A0A0M3K8D6</accession>
<dbReference type="EMBL" id="UYRR01033263">
    <property type="protein sequence ID" value="VDK58311.1"/>
    <property type="molecule type" value="Genomic_DNA"/>
</dbReference>
<feature type="compositionally biased region" description="Low complexity" evidence="1">
    <location>
        <begin position="42"/>
        <end position="64"/>
    </location>
</feature>
<feature type="region of interest" description="Disordered" evidence="1">
    <location>
        <begin position="1"/>
        <end position="152"/>
    </location>
</feature>
<feature type="compositionally biased region" description="Polar residues" evidence="1">
    <location>
        <begin position="91"/>
        <end position="108"/>
    </location>
</feature>
<protein>
    <submittedName>
        <fullName evidence="4">Transcription initiation factor TFIID subunit 6</fullName>
    </submittedName>
</protein>
<feature type="compositionally biased region" description="Low complexity" evidence="1">
    <location>
        <begin position="15"/>
        <end position="24"/>
    </location>
</feature>
<feature type="compositionally biased region" description="Low complexity" evidence="1">
    <location>
        <begin position="140"/>
        <end position="150"/>
    </location>
</feature>
<reference evidence="2 3" key="2">
    <citation type="submission" date="2018-11" db="EMBL/GenBank/DDBJ databases">
        <authorList>
            <consortium name="Pathogen Informatics"/>
        </authorList>
    </citation>
    <scope>NUCLEOTIDE SEQUENCE [LARGE SCALE GENOMIC DNA]</scope>
</reference>
<gene>
    <name evidence="2" type="ORF">ASIM_LOCUS16634</name>
</gene>
<sequence length="528" mass="58282">MRTHPPQKTSKKKSSSLPSTAKPSDATVENRSSKRTTRRTSHTTNTSAAIQQPSSVFSSPTTSSEGLVRGMISNDEGGPAKHTRSSERATSESYVNNASTNLASTTESAIPKLRRSPRVQDSHSDMSSTEVWRSPRRRQSQQQSSFSTQQIKQESIDVGVDVDIPYATNPLQSTSNQIIISRTPSVLLTRRSPPLIALSSEDIHRREGSTETMAMCEESSDPSLLDSDTLNELNSNLITNVSNDPAPSIHNAFSSIHKYAKTISNLKTTKNLSSDAPGTSQLITPGNVSIRNAGKPGSSKSRLDHISSSRLATNDEPQLIAVPRKRKKFEHKSSTADVSSLLHRNDSISKSFAPKKKGSRRGAAGCFATRSRDPIAESIPPLKNRTPDECMEVATRDEETAEISADMIYNFAQSMSVPIHRSDFSDENTIDLLKDRLLMVLREVIDASKLFALEARREQVTAHDLNAFMRYAHLPPLYGFMEDENWLKIGDVFVPNEKAIQLSSFMPSVRVSAERLIDFKCTMAYANR</sequence>
<dbReference type="WBParaSite" id="ASIM_0001722701-mRNA-1">
    <property type="protein sequence ID" value="ASIM_0001722701-mRNA-1"/>
    <property type="gene ID" value="ASIM_0001722701"/>
</dbReference>